<dbReference type="SUPFAM" id="SSF54826">
    <property type="entry name" value="Enolase N-terminal domain-like"/>
    <property type="match status" value="1"/>
</dbReference>
<evidence type="ECO:0000256" key="1">
    <source>
        <dbReference type="ARBA" id="ARBA00001946"/>
    </source>
</evidence>
<dbReference type="SUPFAM" id="SSF51604">
    <property type="entry name" value="Enolase C-terminal domain-like"/>
    <property type="match status" value="1"/>
</dbReference>
<keyword evidence="4" id="KW-0460">Magnesium</keyword>
<dbReference type="PANTHER" id="PTHR48080">
    <property type="entry name" value="D-GALACTONATE DEHYDRATASE-RELATED"/>
    <property type="match status" value="1"/>
</dbReference>
<reference evidence="6" key="1">
    <citation type="submission" date="2020-05" db="EMBL/GenBank/DDBJ databases">
        <authorList>
            <person name="Chiriac C."/>
            <person name="Salcher M."/>
            <person name="Ghai R."/>
            <person name="Kavagutti S V."/>
        </authorList>
    </citation>
    <scope>NUCLEOTIDE SEQUENCE</scope>
</reference>
<dbReference type="EMBL" id="CAFBNE010000025">
    <property type="protein sequence ID" value="CAB4943155.1"/>
    <property type="molecule type" value="Genomic_DNA"/>
</dbReference>
<feature type="domain" description="Mandelate racemase/muconate lactonizing enzyme C-terminal" evidence="5">
    <location>
        <begin position="144"/>
        <end position="237"/>
    </location>
</feature>
<dbReference type="PANTHER" id="PTHR48080:SF3">
    <property type="entry name" value="ENOLASE SUPERFAMILY MEMBER DDB_G0284701"/>
    <property type="match status" value="1"/>
</dbReference>
<evidence type="ECO:0000256" key="3">
    <source>
        <dbReference type="ARBA" id="ARBA00022723"/>
    </source>
</evidence>
<dbReference type="InterPro" id="IPR029065">
    <property type="entry name" value="Enolase_C-like"/>
</dbReference>
<dbReference type="Pfam" id="PF13378">
    <property type="entry name" value="MR_MLE_C"/>
    <property type="match status" value="1"/>
</dbReference>
<evidence type="ECO:0000256" key="2">
    <source>
        <dbReference type="ARBA" id="ARBA00008031"/>
    </source>
</evidence>
<name>A0A6J7JIC7_9ZZZZ</name>
<comment type="similarity">
    <text evidence="2">Belongs to the mandelate racemase/muconate lactonizing enzyme family.</text>
</comment>
<dbReference type="InterPro" id="IPR036849">
    <property type="entry name" value="Enolase-like_C_sf"/>
</dbReference>
<dbReference type="InterPro" id="IPR013341">
    <property type="entry name" value="Mandelate_racemase_N_dom"/>
</dbReference>
<dbReference type="InterPro" id="IPR029017">
    <property type="entry name" value="Enolase-like_N"/>
</dbReference>
<dbReference type="FunFam" id="3.30.390.10:FF:000009">
    <property type="entry name" value="Hydrophobic dipeptide epimerase"/>
    <property type="match status" value="1"/>
</dbReference>
<sequence>MRVSKLQVFEYDVAWVHGNYSMSHGRTAGTHRSLVVRVVTAEGLEGWAETCPNGRTYLPSFVEGERSALGVLGEAVIGLDPCELGPLNVAMDQVLMGSRAAKGAIDMACWDILGQATERSVAQLLGGVMQETVPLFVAIPIDSLNAMAGHVERDFATGVRVFQVKVGDEPTADVSRVRAVLEAAGPSSTVIADANGGWNLQSALLAARQLDGLPVQLEQPCRTMAECIELRKHTGLPLILDEVIVTMEDLMIAKLVAGVGGINLKPSRVGGFTRARAMRDAAEGLGMAFTVDDTWGGALTTAQNAALAASCHPDNLTATTYFSDWVDPLVATGPRTGTPGRGATPTEPGLGVVVNRDMLGPPVIDL</sequence>
<organism evidence="6">
    <name type="scientific">freshwater metagenome</name>
    <dbReference type="NCBI Taxonomy" id="449393"/>
    <lineage>
        <taxon>unclassified sequences</taxon>
        <taxon>metagenomes</taxon>
        <taxon>ecological metagenomes</taxon>
    </lineage>
</organism>
<protein>
    <submittedName>
        <fullName evidence="6">Unannotated protein</fullName>
    </submittedName>
</protein>
<evidence type="ECO:0000313" key="6">
    <source>
        <dbReference type="EMBL" id="CAB4943155.1"/>
    </source>
</evidence>
<accession>A0A6J7JIC7</accession>
<dbReference type="SFLD" id="SFLDG00180">
    <property type="entry name" value="muconate_cycloisomerase"/>
    <property type="match status" value="1"/>
</dbReference>
<dbReference type="SFLD" id="SFLDS00001">
    <property type="entry name" value="Enolase"/>
    <property type="match status" value="1"/>
</dbReference>
<dbReference type="GO" id="GO:0046872">
    <property type="term" value="F:metal ion binding"/>
    <property type="evidence" value="ECO:0007669"/>
    <property type="project" value="UniProtKB-KW"/>
</dbReference>
<dbReference type="AlphaFoldDB" id="A0A6J7JIC7"/>
<dbReference type="Gene3D" id="3.30.390.10">
    <property type="entry name" value="Enolase-like, N-terminal domain"/>
    <property type="match status" value="1"/>
</dbReference>
<evidence type="ECO:0000259" key="5">
    <source>
        <dbReference type="SMART" id="SM00922"/>
    </source>
</evidence>
<dbReference type="Pfam" id="PF02746">
    <property type="entry name" value="MR_MLE_N"/>
    <property type="match status" value="1"/>
</dbReference>
<keyword evidence="3" id="KW-0479">Metal-binding</keyword>
<dbReference type="GO" id="GO:0003824">
    <property type="term" value="F:catalytic activity"/>
    <property type="evidence" value="ECO:0007669"/>
    <property type="project" value="UniProtKB-ARBA"/>
</dbReference>
<comment type="cofactor">
    <cofactor evidence="1">
        <name>Mg(2+)</name>
        <dbReference type="ChEBI" id="CHEBI:18420"/>
    </cofactor>
</comment>
<dbReference type="Gene3D" id="3.20.20.120">
    <property type="entry name" value="Enolase-like C-terminal domain"/>
    <property type="match status" value="1"/>
</dbReference>
<dbReference type="InterPro" id="IPR034593">
    <property type="entry name" value="DgoD-like"/>
</dbReference>
<dbReference type="SMART" id="SM00922">
    <property type="entry name" value="MR_MLE"/>
    <property type="match status" value="1"/>
</dbReference>
<gene>
    <name evidence="6" type="ORF">UFOPK3772_01060</name>
</gene>
<evidence type="ECO:0000256" key="4">
    <source>
        <dbReference type="ARBA" id="ARBA00022842"/>
    </source>
</evidence>
<proteinExistence type="inferred from homology"/>
<dbReference type="InterPro" id="IPR013342">
    <property type="entry name" value="Mandelate_racemase_C"/>
</dbReference>